<sequence>MEIKNNIKSLPNRKSLGVWHDGIFYKLKRANIPKYIEHILKSFLTDRCFVVRINEAQLSCRPIQTGVPQAVSCLIFLSLTFLNSRIQTSPYLQMILPSTVELRILKQLQLFFKNIAKKFFFGAKNEEYSSTYQKAKQYSFPYEDHRLLNQLNLTMCQYQGNHW</sequence>
<dbReference type="OrthoDB" id="10065625at2759"/>
<accession>A0A5E4M9Y0</accession>
<evidence type="ECO:0000313" key="1">
    <source>
        <dbReference type="EMBL" id="VVC29033.1"/>
    </source>
</evidence>
<dbReference type="Proteomes" id="UP000325440">
    <property type="component" value="Unassembled WGS sequence"/>
</dbReference>
<keyword evidence="2" id="KW-1185">Reference proteome</keyword>
<name>A0A5E4M9Y0_9HEMI</name>
<protein>
    <recommendedName>
        <fullName evidence="3">Reverse transcriptase domain</fullName>
    </recommendedName>
</protein>
<evidence type="ECO:0000313" key="2">
    <source>
        <dbReference type="Proteomes" id="UP000325440"/>
    </source>
</evidence>
<gene>
    <name evidence="1" type="ORF">CINCED_3A016543</name>
</gene>
<proteinExistence type="predicted"/>
<evidence type="ECO:0008006" key="3">
    <source>
        <dbReference type="Google" id="ProtNLM"/>
    </source>
</evidence>
<reference evidence="1 2" key="1">
    <citation type="submission" date="2019-08" db="EMBL/GenBank/DDBJ databases">
        <authorList>
            <person name="Alioto T."/>
            <person name="Alioto T."/>
            <person name="Gomez Garrido J."/>
        </authorList>
    </citation>
    <scope>NUCLEOTIDE SEQUENCE [LARGE SCALE GENOMIC DNA]</scope>
</reference>
<organism evidence="1 2">
    <name type="scientific">Cinara cedri</name>
    <dbReference type="NCBI Taxonomy" id="506608"/>
    <lineage>
        <taxon>Eukaryota</taxon>
        <taxon>Metazoa</taxon>
        <taxon>Ecdysozoa</taxon>
        <taxon>Arthropoda</taxon>
        <taxon>Hexapoda</taxon>
        <taxon>Insecta</taxon>
        <taxon>Pterygota</taxon>
        <taxon>Neoptera</taxon>
        <taxon>Paraneoptera</taxon>
        <taxon>Hemiptera</taxon>
        <taxon>Sternorrhyncha</taxon>
        <taxon>Aphidomorpha</taxon>
        <taxon>Aphidoidea</taxon>
        <taxon>Aphididae</taxon>
        <taxon>Lachninae</taxon>
        <taxon>Cinara</taxon>
    </lineage>
</organism>
<dbReference type="AlphaFoldDB" id="A0A5E4M9Y0"/>
<dbReference type="EMBL" id="CABPRJ010000486">
    <property type="protein sequence ID" value="VVC29033.1"/>
    <property type="molecule type" value="Genomic_DNA"/>
</dbReference>